<feature type="binding site" evidence="13">
    <location>
        <position position="9"/>
    </location>
    <ligand>
        <name>ATP</name>
        <dbReference type="ChEBI" id="CHEBI:30616"/>
    </ligand>
</feature>
<dbReference type="GeneID" id="82148836"/>
<dbReference type="InterPro" id="IPR001564">
    <property type="entry name" value="Nucleoside_diP_kinase"/>
</dbReference>
<keyword evidence="9 16" id="KW-0418">Kinase</keyword>
<feature type="domain" description="Nucleoside diphosphate kinase-like" evidence="15">
    <location>
        <begin position="1"/>
        <end position="138"/>
    </location>
</feature>
<comment type="similarity">
    <text evidence="2 13 14">Belongs to the NDK family.</text>
</comment>
<evidence type="ECO:0000313" key="17">
    <source>
        <dbReference type="Proteomes" id="UP000297635"/>
    </source>
</evidence>
<dbReference type="Pfam" id="PF00334">
    <property type="entry name" value="NDK"/>
    <property type="match status" value="1"/>
</dbReference>
<keyword evidence="11" id="KW-0460">Magnesium</keyword>
<evidence type="ECO:0000256" key="8">
    <source>
        <dbReference type="ARBA" id="ARBA00022741"/>
    </source>
</evidence>
<evidence type="ECO:0000256" key="9">
    <source>
        <dbReference type="ARBA" id="ARBA00022777"/>
    </source>
</evidence>
<evidence type="ECO:0000256" key="11">
    <source>
        <dbReference type="ARBA" id="ARBA00022842"/>
    </source>
</evidence>
<dbReference type="InterPro" id="IPR036850">
    <property type="entry name" value="NDK-like_dom_sf"/>
</dbReference>
<dbReference type="PANTHER" id="PTHR11349">
    <property type="entry name" value="NUCLEOSIDE DIPHOSPHATE KINASE"/>
    <property type="match status" value="1"/>
</dbReference>
<feature type="active site" description="Pros-phosphohistidine intermediate" evidence="13">
    <location>
        <position position="115"/>
    </location>
</feature>
<reference evidence="16 17" key="1">
    <citation type="submission" date="2019-02" db="EMBL/GenBank/DDBJ databases">
        <title>Isolation and identification of novel species under the genus Muribaculum.</title>
        <authorList>
            <person name="Miyake S."/>
            <person name="Ding Y."/>
            <person name="Low A."/>
            <person name="Soh M."/>
            <person name="Seedorf H."/>
        </authorList>
    </citation>
    <scope>NUCLEOTIDE SEQUENCE [LARGE SCALE GENOMIC DNA]</scope>
    <source>
        <strain evidence="16 17">TLL-A3</strain>
    </source>
</reference>
<evidence type="ECO:0000256" key="2">
    <source>
        <dbReference type="ARBA" id="ARBA00008142"/>
    </source>
</evidence>
<feature type="binding site" evidence="13">
    <location>
        <position position="85"/>
    </location>
    <ligand>
        <name>ATP</name>
        <dbReference type="ChEBI" id="CHEBI:30616"/>
    </ligand>
</feature>
<keyword evidence="8" id="KW-0547">Nucleotide-binding</keyword>
<sequence length="155" mass="17081">MQQTLIIFKPSAVERGLVGTVLARFEAKGLAITGMKMMQLSPEILREHYAHLVDRPFFPSIVASMTASPVIVMCLKGVDAIRVVRSMTGDTNGRTAAPGSIRGDFSMSNQENIIHASSSVEDAEVEIKRFFSPDELFDYTPDAIRFINADSELKD</sequence>
<organism evidence="16 17">
    <name type="scientific">Duncaniella freteri</name>
    <dbReference type="NCBI Taxonomy" id="2530391"/>
    <lineage>
        <taxon>Bacteria</taxon>
        <taxon>Pseudomonadati</taxon>
        <taxon>Bacteroidota</taxon>
        <taxon>Bacteroidia</taxon>
        <taxon>Bacteroidales</taxon>
        <taxon>Muribaculaceae</taxon>
        <taxon>Duncaniella</taxon>
    </lineage>
</organism>
<comment type="cofactor">
    <cofactor evidence="1">
        <name>Mg(2+)</name>
        <dbReference type="ChEBI" id="CHEBI:18420"/>
    </cofactor>
</comment>
<evidence type="ECO:0000256" key="3">
    <source>
        <dbReference type="ARBA" id="ARBA00012966"/>
    </source>
</evidence>
<feature type="binding site" evidence="13">
    <location>
        <position position="91"/>
    </location>
    <ligand>
        <name>ATP</name>
        <dbReference type="ChEBI" id="CHEBI:30616"/>
    </ligand>
</feature>
<comment type="caution">
    <text evidence="16">The sequence shown here is derived from an EMBL/GenBank/DDBJ whole genome shotgun (WGS) entry which is preliminary data.</text>
</comment>
<feature type="binding site" evidence="13">
    <location>
        <position position="57"/>
    </location>
    <ligand>
        <name>ATP</name>
        <dbReference type="ChEBI" id="CHEBI:30616"/>
    </ligand>
</feature>
<dbReference type="GO" id="GO:0006183">
    <property type="term" value="P:GTP biosynthetic process"/>
    <property type="evidence" value="ECO:0007669"/>
    <property type="project" value="InterPro"/>
</dbReference>
<evidence type="ECO:0000313" key="16">
    <source>
        <dbReference type="EMBL" id="TGG39805.1"/>
    </source>
</evidence>
<dbReference type="GO" id="GO:0006241">
    <property type="term" value="P:CTP biosynthetic process"/>
    <property type="evidence" value="ECO:0007669"/>
    <property type="project" value="InterPro"/>
</dbReference>
<feature type="binding site" evidence="13">
    <location>
        <position position="112"/>
    </location>
    <ligand>
        <name>ATP</name>
        <dbReference type="ChEBI" id="CHEBI:30616"/>
    </ligand>
</feature>
<dbReference type="GO" id="GO:0046872">
    <property type="term" value="F:metal ion binding"/>
    <property type="evidence" value="ECO:0007669"/>
    <property type="project" value="UniProtKB-KW"/>
</dbReference>
<accession>A0A4Z0V7T3</accession>
<dbReference type="SMART" id="SM00562">
    <property type="entry name" value="NDK"/>
    <property type="match status" value="1"/>
</dbReference>
<keyword evidence="17" id="KW-1185">Reference proteome</keyword>
<proteinExistence type="inferred from homology"/>
<evidence type="ECO:0000256" key="7">
    <source>
        <dbReference type="ARBA" id="ARBA00022723"/>
    </source>
</evidence>
<evidence type="ECO:0000256" key="1">
    <source>
        <dbReference type="ARBA" id="ARBA00001946"/>
    </source>
</evidence>
<evidence type="ECO:0000256" key="5">
    <source>
        <dbReference type="ARBA" id="ARBA00022553"/>
    </source>
</evidence>
<keyword evidence="7" id="KW-0479">Metal-binding</keyword>
<gene>
    <name evidence="16" type="ORF">EZ315_03460</name>
</gene>
<feature type="binding site" evidence="13">
    <location>
        <position position="102"/>
    </location>
    <ligand>
        <name>ATP</name>
        <dbReference type="ChEBI" id="CHEBI:30616"/>
    </ligand>
</feature>
<name>A0A4Z0V7T3_9BACT</name>
<dbReference type="PROSITE" id="PS51374">
    <property type="entry name" value="NDPK_LIKE"/>
    <property type="match status" value="1"/>
</dbReference>
<evidence type="ECO:0000256" key="4">
    <source>
        <dbReference type="ARBA" id="ARBA00017632"/>
    </source>
</evidence>
<dbReference type="SUPFAM" id="SSF54919">
    <property type="entry name" value="Nucleoside diphosphate kinase, NDK"/>
    <property type="match status" value="1"/>
</dbReference>
<evidence type="ECO:0000256" key="12">
    <source>
        <dbReference type="ARBA" id="ARBA00023080"/>
    </source>
</evidence>
<dbReference type="RefSeq" id="WP_135470646.1">
    <property type="nucleotide sequence ID" value="NZ_CASCNC010000033.1"/>
</dbReference>
<dbReference type="AlphaFoldDB" id="A0A4Z0V7T3"/>
<evidence type="ECO:0000256" key="14">
    <source>
        <dbReference type="RuleBase" id="RU004011"/>
    </source>
</evidence>
<keyword evidence="12" id="KW-0546">Nucleotide metabolism</keyword>
<dbReference type="EC" id="2.7.4.6" evidence="3"/>
<evidence type="ECO:0000259" key="15">
    <source>
        <dbReference type="SMART" id="SM00562"/>
    </source>
</evidence>
<dbReference type="FunFam" id="3.30.70.141:FF:000003">
    <property type="entry name" value="Nucleoside diphosphate kinase"/>
    <property type="match status" value="1"/>
</dbReference>
<keyword evidence="10" id="KW-0067">ATP-binding</keyword>
<dbReference type="PRINTS" id="PR01243">
    <property type="entry name" value="NUCDPKINASE"/>
</dbReference>
<dbReference type="Gene3D" id="3.30.70.141">
    <property type="entry name" value="Nucleoside diphosphate kinase-like domain"/>
    <property type="match status" value="1"/>
</dbReference>
<dbReference type="GO" id="GO:0005524">
    <property type="term" value="F:ATP binding"/>
    <property type="evidence" value="ECO:0007669"/>
    <property type="project" value="UniProtKB-KW"/>
</dbReference>
<keyword evidence="5" id="KW-0597">Phosphoprotein</keyword>
<dbReference type="CDD" id="cd04413">
    <property type="entry name" value="NDPk_I"/>
    <property type="match status" value="1"/>
</dbReference>
<keyword evidence="6 16" id="KW-0808">Transferase</keyword>
<dbReference type="InterPro" id="IPR034907">
    <property type="entry name" value="NDK-like_dom"/>
</dbReference>
<dbReference type="EMBL" id="SJSA01000001">
    <property type="protein sequence ID" value="TGG39805.1"/>
    <property type="molecule type" value="Genomic_DNA"/>
</dbReference>
<evidence type="ECO:0000256" key="10">
    <source>
        <dbReference type="ARBA" id="ARBA00022840"/>
    </source>
</evidence>
<dbReference type="Proteomes" id="UP000297635">
    <property type="component" value="Unassembled WGS sequence"/>
</dbReference>
<dbReference type="NCBIfam" id="NF001908">
    <property type="entry name" value="PRK00668.1"/>
    <property type="match status" value="1"/>
</dbReference>
<protein>
    <recommendedName>
        <fullName evidence="4">Nucleoside diphosphate kinase</fullName>
        <ecNumber evidence="3">2.7.4.6</ecNumber>
    </recommendedName>
</protein>
<evidence type="ECO:0000256" key="13">
    <source>
        <dbReference type="PROSITE-ProRule" id="PRU00706"/>
    </source>
</evidence>
<dbReference type="GO" id="GO:0004550">
    <property type="term" value="F:nucleoside diphosphate kinase activity"/>
    <property type="evidence" value="ECO:0007669"/>
    <property type="project" value="UniProtKB-EC"/>
</dbReference>
<dbReference type="GO" id="GO:0006228">
    <property type="term" value="P:UTP biosynthetic process"/>
    <property type="evidence" value="ECO:0007669"/>
    <property type="project" value="InterPro"/>
</dbReference>
<evidence type="ECO:0000256" key="6">
    <source>
        <dbReference type="ARBA" id="ARBA00022679"/>
    </source>
</evidence>